<name>A0A090MWW5_STRRB</name>
<dbReference type="Gene3D" id="1.10.1740.220">
    <property type="match status" value="1"/>
</dbReference>
<evidence type="ECO:0000313" key="7">
    <source>
        <dbReference type="Proteomes" id="UP000035682"/>
    </source>
</evidence>
<sequence>MDTDKKEKSLKEQINEIIGNETNDNSPQRLTIRYRPPSYQTPKHDAKDDAIFLAIEQFQQRGISYEGATWLGYDFIKKYEEELNLKDNVIFNKDIYEPLDNSIWYPSAIKCTKEYLSKVNCGEYECPEEPSNWSGWKFSYCAQKNKRQKMEDKFVALPTLSLLDDNTKTSFFGVFDGHNGSEISSYCAAHFPRIVVNEKNDNNVERLKKAFEVIDERINIRCTKESIRSGSTAICTLVTENDISIAWVGDSEGAVISSKGIKRITRLHIPSDPDEYARIEKCGGIIIPIAGELRVCGILNLTRALGDIQGKPMISSEPDTISLNINDDKTNYMLMLASDGVWGSLSDKMLNQIILEFISMKPISEYKKLSTTIVEAARDAGTTDNLTCIIVFLKPLDECTEKENANFDEISLAVYCSLDVICEDKDRTPSSSRTQELYVGLLLEDNKRKFYGFLTNTNHKIIFVFDQPQEPSLIYKDHDIRVLFSRVHAALCSAFMNPFYQIGEPLNSKILNKVTNEILLAQ</sequence>
<evidence type="ECO:0000313" key="9">
    <source>
        <dbReference type="WormBase" id="SRAE_1000264800"/>
    </source>
</evidence>
<dbReference type="Pfam" id="PF04628">
    <property type="entry name" value="Sedlin_N"/>
    <property type="match status" value="1"/>
</dbReference>
<dbReference type="GO" id="GO:0048471">
    <property type="term" value="C:perinuclear region of cytoplasm"/>
    <property type="evidence" value="ECO:0007669"/>
    <property type="project" value="UniProtKB-SubCell"/>
</dbReference>
<evidence type="ECO:0000256" key="3">
    <source>
        <dbReference type="ARBA" id="ARBA00022892"/>
    </source>
</evidence>
<dbReference type="STRING" id="34506.A0A090MWW5"/>
<dbReference type="WBParaSite" id="SRAE_1000264800.1">
    <property type="protein sequence ID" value="SRAE_1000264800.1"/>
    <property type="gene ID" value="WBGene00259264"/>
</dbReference>
<dbReference type="OrthoDB" id="10264738at2759"/>
<proteinExistence type="inferred from homology"/>
<evidence type="ECO:0000313" key="8">
    <source>
        <dbReference type="WBParaSite" id="SRAE_1000264800.1"/>
    </source>
</evidence>
<evidence type="ECO:0000256" key="4">
    <source>
        <dbReference type="SAM" id="MobiDB-lite"/>
    </source>
</evidence>
<dbReference type="OMA" id="GGHECSQ"/>
<keyword evidence="7" id="KW-1185">Reference proteome</keyword>
<keyword evidence="3" id="KW-0931">ER-Golgi transport</keyword>
<accession>A0A090MWW5</accession>
<evidence type="ECO:0000256" key="1">
    <source>
        <dbReference type="ARBA" id="ARBA00004556"/>
    </source>
</evidence>
<reference evidence="6 7" key="1">
    <citation type="submission" date="2014-09" db="EMBL/GenBank/DDBJ databases">
        <authorList>
            <person name="Martin A.A."/>
        </authorList>
    </citation>
    <scope>NUCLEOTIDE SEQUENCE</scope>
    <source>
        <strain evidence="7">ED321</strain>
        <strain evidence="6">ED321 Heterogonic</strain>
    </source>
</reference>
<feature type="compositionally biased region" description="Basic and acidic residues" evidence="4">
    <location>
        <begin position="1"/>
        <end position="14"/>
    </location>
</feature>
<dbReference type="SUPFAM" id="SSF64356">
    <property type="entry name" value="SNARE-like"/>
    <property type="match status" value="1"/>
</dbReference>
<dbReference type="CDD" id="cd00143">
    <property type="entry name" value="PP2Cc"/>
    <property type="match status" value="1"/>
</dbReference>
<comment type="subcellular location">
    <subcellularLocation>
        <location evidence="1">Cytoplasm</location>
        <location evidence="1">Perinuclear region</location>
    </subcellularLocation>
</comment>
<feature type="compositionally biased region" description="Polar residues" evidence="4">
    <location>
        <begin position="20"/>
        <end position="29"/>
    </location>
</feature>
<feature type="region of interest" description="Disordered" evidence="4">
    <location>
        <begin position="1"/>
        <end position="30"/>
    </location>
</feature>
<dbReference type="GO" id="GO:0004722">
    <property type="term" value="F:protein serine/threonine phosphatase activity"/>
    <property type="evidence" value="ECO:0007669"/>
    <property type="project" value="InterPro"/>
</dbReference>
<dbReference type="RefSeq" id="XP_024503595.1">
    <property type="nucleotide sequence ID" value="XM_024649749.1"/>
</dbReference>
<dbReference type="GeneID" id="36376759"/>
<dbReference type="CTD" id="36376759"/>
<gene>
    <name evidence="6 8 9" type="ORF">SRAE_1000264800</name>
</gene>
<dbReference type="AlphaFoldDB" id="A0A090MWW5"/>
<dbReference type="PANTHER" id="PTHR13832">
    <property type="entry name" value="PROTEIN PHOSPHATASE 2C"/>
    <property type="match status" value="1"/>
</dbReference>
<protein>
    <submittedName>
        <fullName evidence="6">Protein phosphatase 2C (PP2C)-like domain and Sedlin family and Longin-like domain-containing protein</fullName>
    </submittedName>
</protein>
<organism evidence="6">
    <name type="scientific">Strongyloides ratti</name>
    <name type="common">Parasitic roundworm</name>
    <dbReference type="NCBI Taxonomy" id="34506"/>
    <lineage>
        <taxon>Eukaryota</taxon>
        <taxon>Metazoa</taxon>
        <taxon>Ecdysozoa</taxon>
        <taxon>Nematoda</taxon>
        <taxon>Chromadorea</taxon>
        <taxon>Rhabditida</taxon>
        <taxon>Tylenchina</taxon>
        <taxon>Panagrolaimomorpha</taxon>
        <taxon>Strongyloidoidea</taxon>
        <taxon>Strongyloididae</taxon>
        <taxon>Strongyloides</taxon>
    </lineage>
</organism>
<reference evidence="8" key="2">
    <citation type="submission" date="2020-12" db="UniProtKB">
        <authorList>
            <consortium name="WormBaseParasite"/>
        </authorList>
    </citation>
    <scope>IDENTIFICATION</scope>
</reference>
<comment type="similarity">
    <text evidence="2">Belongs to the TRAPP small subunits family. Sedlin subfamily.</text>
</comment>
<dbReference type="SUPFAM" id="SSF81606">
    <property type="entry name" value="PP2C-like"/>
    <property type="match status" value="1"/>
</dbReference>
<keyword evidence="3" id="KW-0813">Transport</keyword>
<evidence type="ECO:0000259" key="5">
    <source>
        <dbReference type="PROSITE" id="PS51746"/>
    </source>
</evidence>
<evidence type="ECO:0000313" key="6">
    <source>
        <dbReference type="EMBL" id="CEF64394.1"/>
    </source>
</evidence>
<dbReference type="InterPro" id="IPR001932">
    <property type="entry name" value="PPM-type_phosphatase-like_dom"/>
</dbReference>
<dbReference type="InterPro" id="IPR015655">
    <property type="entry name" value="PP2C"/>
</dbReference>
<dbReference type="InterPro" id="IPR036457">
    <property type="entry name" value="PPM-type-like_dom_sf"/>
</dbReference>
<feature type="domain" description="PPM-type phosphatase" evidence="5">
    <location>
        <begin position="137"/>
        <end position="393"/>
    </location>
</feature>
<dbReference type="Gene3D" id="3.60.40.10">
    <property type="entry name" value="PPM-type phosphatase domain"/>
    <property type="match status" value="1"/>
</dbReference>
<dbReference type="WormBase" id="SRAE_1000264800">
    <property type="protein sequence ID" value="SRP04828"/>
    <property type="gene ID" value="WBGene00259264"/>
</dbReference>
<dbReference type="GO" id="GO:0006888">
    <property type="term" value="P:endoplasmic reticulum to Golgi vesicle-mediated transport"/>
    <property type="evidence" value="ECO:0007669"/>
    <property type="project" value="InterPro"/>
</dbReference>
<dbReference type="PANTHER" id="PTHR13832:SF741">
    <property type="entry name" value="PROTEIN PHOSPHATASE FEM-2"/>
    <property type="match status" value="1"/>
</dbReference>
<dbReference type="Pfam" id="PF00481">
    <property type="entry name" value="PP2C"/>
    <property type="match status" value="1"/>
</dbReference>
<dbReference type="InterPro" id="IPR006722">
    <property type="entry name" value="Sedlin"/>
</dbReference>
<evidence type="ECO:0000256" key="2">
    <source>
        <dbReference type="ARBA" id="ARBA00006626"/>
    </source>
</evidence>
<dbReference type="PROSITE" id="PS51746">
    <property type="entry name" value="PPM_2"/>
    <property type="match status" value="1"/>
</dbReference>
<dbReference type="EMBL" id="LN609528">
    <property type="protein sequence ID" value="CEF64394.1"/>
    <property type="molecule type" value="Genomic_DNA"/>
</dbReference>
<dbReference type="InterPro" id="IPR011012">
    <property type="entry name" value="Longin-like_dom_sf"/>
</dbReference>
<dbReference type="SMART" id="SM00332">
    <property type="entry name" value="PP2Cc"/>
    <property type="match status" value="1"/>
</dbReference>
<dbReference type="Proteomes" id="UP000035682">
    <property type="component" value="Unplaced"/>
</dbReference>